<dbReference type="SUPFAM" id="SSF49723">
    <property type="entry name" value="Lipase/lipooxygenase domain (PLAT/LH2 domain)"/>
    <property type="match status" value="1"/>
</dbReference>
<comment type="caution">
    <text evidence="1">Lacks conserved residue(s) required for the propagation of feature annotation.</text>
</comment>
<accession>A0ABY7GB46</accession>
<protein>
    <recommendedName>
        <fullName evidence="2">PLAT domain-containing protein</fullName>
    </recommendedName>
</protein>
<evidence type="ECO:0000259" key="2">
    <source>
        <dbReference type="PROSITE" id="PS50095"/>
    </source>
</evidence>
<feature type="non-terminal residue" evidence="3">
    <location>
        <position position="189"/>
    </location>
</feature>
<dbReference type="PANTHER" id="PTHR45901:SF3">
    <property type="entry name" value="LIPOXYGENASE HOMOLOGY DOMAIN-CONTAINING PROTEIN 1"/>
    <property type="match status" value="1"/>
</dbReference>
<evidence type="ECO:0000313" key="3">
    <source>
        <dbReference type="EMBL" id="WAR31157.1"/>
    </source>
</evidence>
<reference evidence="3" key="1">
    <citation type="submission" date="2022-11" db="EMBL/GenBank/DDBJ databases">
        <title>Centuries of genome instability and evolution in soft-shell clam transmissible cancer (bioRxiv).</title>
        <authorList>
            <person name="Hart S.F.M."/>
            <person name="Yonemitsu M.A."/>
            <person name="Giersch R.M."/>
            <person name="Beal B.F."/>
            <person name="Arriagada G."/>
            <person name="Davis B.W."/>
            <person name="Ostrander E.A."/>
            <person name="Goff S.P."/>
            <person name="Metzger M.J."/>
        </authorList>
    </citation>
    <scope>NUCLEOTIDE SEQUENCE</scope>
    <source>
        <strain evidence="3">MELC-2E11</strain>
        <tissue evidence="3">Siphon/mantle</tissue>
    </source>
</reference>
<dbReference type="Proteomes" id="UP001164746">
    <property type="component" value="Chromosome 17"/>
</dbReference>
<keyword evidence="4" id="KW-1185">Reference proteome</keyword>
<gene>
    <name evidence="3" type="ORF">MAR_033699</name>
</gene>
<organism evidence="3 4">
    <name type="scientific">Mya arenaria</name>
    <name type="common">Soft-shell clam</name>
    <dbReference type="NCBI Taxonomy" id="6604"/>
    <lineage>
        <taxon>Eukaryota</taxon>
        <taxon>Metazoa</taxon>
        <taxon>Spiralia</taxon>
        <taxon>Lophotrochozoa</taxon>
        <taxon>Mollusca</taxon>
        <taxon>Bivalvia</taxon>
        <taxon>Autobranchia</taxon>
        <taxon>Heteroconchia</taxon>
        <taxon>Euheterodonta</taxon>
        <taxon>Imparidentia</taxon>
        <taxon>Neoheterodontei</taxon>
        <taxon>Myida</taxon>
        <taxon>Myoidea</taxon>
        <taxon>Myidae</taxon>
        <taxon>Mya</taxon>
    </lineage>
</organism>
<dbReference type="PROSITE" id="PS50095">
    <property type="entry name" value="PLAT"/>
    <property type="match status" value="1"/>
</dbReference>
<dbReference type="PANTHER" id="PTHR45901">
    <property type="entry name" value="PROTEIN CBG12474"/>
    <property type="match status" value="1"/>
</dbReference>
<dbReference type="InterPro" id="IPR052970">
    <property type="entry name" value="Inner_ear_hair_cell_LOXHD"/>
</dbReference>
<dbReference type="Pfam" id="PF01477">
    <property type="entry name" value="PLAT"/>
    <property type="match status" value="1"/>
</dbReference>
<proteinExistence type="predicted"/>
<evidence type="ECO:0000256" key="1">
    <source>
        <dbReference type="PROSITE-ProRule" id="PRU00152"/>
    </source>
</evidence>
<dbReference type="EMBL" id="CP111028">
    <property type="protein sequence ID" value="WAR31157.1"/>
    <property type="molecule type" value="Genomic_DNA"/>
</dbReference>
<evidence type="ECO:0000313" key="4">
    <source>
        <dbReference type="Proteomes" id="UP001164746"/>
    </source>
</evidence>
<dbReference type="InterPro" id="IPR036392">
    <property type="entry name" value="PLAT/LH2_dom_sf"/>
</dbReference>
<feature type="domain" description="PLAT" evidence="2">
    <location>
        <begin position="57"/>
        <end position="168"/>
    </location>
</feature>
<sequence length="189" mass="21159">EGCQAPIDKGNDAFYRNGDTYTVTHESCSGGNIPSLKGQITCVNGHWSEQVSCLKGASYSITVKTADDWFAGTNGEVYLYMYGSIENSGKIILHGEFEAGDVDLTNGHFVDVGKIKRIVLSSGRYVYWLPDYVTIHVEDTDDLYVFRYSIRNYILDGSTVLYPEGNCSRPFINRPLAKELYSNSDLRHK</sequence>
<name>A0ABY7GB46_MYAAR</name>
<dbReference type="Gene3D" id="2.40.180.10">
    <property type="entry name" value="Catalase core domain"/>
    <property type="match status" value="1"/>
</dbReference>
<dbReference type="InterPro" id="IPR001024">
    <property type="entry name" value="PLAT/LH2_dom"/>
</dbReference>